<dbReference type="InterPro" id="IPR003439">
    <property type="entry name" value="ABC_transporter-like_ATP-bd"/>
</dbReference>
<name>E0UL18_GLOV7</name>
<dbReference type="RefSeq" id="WP_013334398.1">
    <property type="nucleotide sequence ID" value="NC_014533.1"/>
</dbReference>
<dbReference type="InterPro" id="IPR015860">
    <property type="entry name" value="ABC_transpr_TagH-like"/>
</dbReference>
<dbReference type="InterPro" id="IPR003593">
    <property type="entry name" value="AAA+_ATPase"/>
</dbReference>
<evidence type="ECO:0000256" key="3">
    <source>
        <dbReference type="ARBA" id="ARBA00022741"/>
    </source>
</evidence>
<keyword evidence="4" id="KW-0067">ATP-binding</keyword>
<dbReference type="Gene3D" id="3.40.50.300">
    <property type="entry name" value="P-loop containing nucleotide triphosphate hydrolases"/>
    <property type="match status" value="1"/>
</dbReference>
<dbReference type="PROSITE" id="PS50893">
    <property type="entry name" value="ABC_TRANSPORTER_2"/>
    <property type="match status" value="1"/>
</dbReference>
<evidence type="ECO:0000259" key="5">
    <source>
        <dbReference type="PROSITE" id="PS50893"/>
    </source>
</evidence>
<keyword evidence="3" id="KW-0547">Nucleotide-binding</keyword>
<evidence type="ECO:0000313" key="6">
    <source>
        <dbReference type="EMBL" id="ADN17648.1"/>
    </source>
</evidence>
<dbReference type="Proteomes" id="UP000008206">
    <property type="component" value="Plasmid Cy782201"/>
</dbReference>
<keyword evidence="7" id="KW-1185">Reference proteome</keyword>
<dbReference type="InterPro" id="IPR027417">
    <property type="entry name" value="P-loop_NTPase"/>
</dbReference>
<evidence type="ECO:0000313" key="7">
    <source>
        <dbReference type="Proteomes" id="UP000008206"/>
    </source>
</evidence>
<dbReference type="SUPFAM" id="SSF52540">
    <property type="entry name" value="P-loop containing nucleoside triphosphate hydrolases"/>
    <property type="match status" value="1"/>
</dbReference>
<comment type="similarity">
    <text evidence="1">Belongs to the ABC transporter superfamily.</text>
</comment>
<dbReference type="Gene3D" id="2.70.50.60">
    <property type="entry name" value="abc- transporter (atp binding component) like domain"/>
    <property type="match status" value="1"/>
</dbReference>
<dbReference type="SMART" id="SM00382">
    <property type="entry name" value="AAA"/>
    <property type="match status" value="1"/>
</dbReference>
<accession>E0UL18</accession>
<organism evidence="6 7">
    <name type="scientific">Gloeothece verrucosa (strain PCC 7822)</name>
    <name type="common">Cyanothece sp. (strain PCC 7822)</name>
    <dbReference type="NCBI Taxonomy" id="497965"/>
    <lineage>
        <taxon>Bacteria</taxon>
        <taxon>Bacillati</taxon>
        <taxon>Cyanobacteriota</taxon>
        <taxon>Cyanophyceae</taxon>
        <taxon>Oscillatoriophycideae</taxon>
        <taxon>Chroococcales</taxon>
        <taxon>Aphanothecaceae</taxon>
        <taxon>Gloeothece</taxon>
        <taxon>Gloeothece verrucosa</taxon>
    </lineage>
</organism>
<gene>
    <name evidence="6" type="ordered locus">Cyan7822_5787</name>
</gene>
<feature type="domain" description="ABC transporter" evidence="5">
    <location>
        <begin position="28"/>
        <end position="249"/>
    </location>
</feature>
<dbReference type="EMBL" id="CP002199">
    <property type="protein sequence ID" value="ADN17648.1"/>
    <property type="molecule type" value="Genomic_DNA"/>
</dbReference>
<keyword evidence="6" id="KW-0614">Plasmid</keyword>
<dbReference type="GO" id="GO:0016887">
    <property type="term" value="F:ATP hydrolysis activity"/>
    <property type="evidence" value="ECO:0007669"/>
    <property type="project" value="InterPro"/>
</dbReference>
<dbReference type="GO" id="GO:0140359">
    <property type="term" value="F:ABC-type transporter activity"/>
    <property type="evidence" value="ECO:0007669"/>
    <property type="project" value="InterPro"/>
</dbReference>
<keyword evidence="2" id="KW-0813">Transport</keyword>
<dbReference type="KEGG" id="cyj:Cyan7822_5787"/>
<evidence type="ECO:0000256" key="2">
    <source>
        <dbReference type="ARBA" id="ARBA00022448"/>
    </source>
</evidence>
<dbReference type="HOGENOM" id="CLU_000604_101_5_3"/>
<dbReference type="PANTHER" id="PTHR46743">
    <property type="entry name" value="TEICHOIC ACIDS EXPORT ATP-BINDING PROTEIN TAGH"/>
    <property type="match status" value="1"/>
</dbReference>
<dbReference type="OrthoDB" id="9778870at2"/>
<proteinExistence type="inferred from homology"/>
<dbReference type="GO" id="GO:0005524">
    <property type="term" value="F:ATP binding"/>
    <property type="evidence" value="ECO:0007669"/>
    <property type="project" value="UniProtKB-KW"/>
</dbReference>
<dbReference type="GO" id="GO:0016020">
    <property type="term" value="C:membrane"/>
    <property type="evidence" value="ECO:0007669"/>
    <property type="project" value="InterPro"/>
</dbReference>
<dbReference type="PANTHER" id="PTHR46743:SF2">
    <property type="entry name" value="TEICHOIC ACIDS EXPORT ATP-BINDING PROTEIN TAGH"/>
    <property type="match status" value="1"/>
</dbReference>
<reference evidence="7" key="1">
    <citation type="journal article" date="2011" name="MBio">
        <title>Novel metabolic attributes of the genus Cyanothece, comprising a group of unicellular nitrogen-fixing Cyanobacteria.</title>
        <authorList>
            <person name="Bandyopadhyay A."/>
            <person name="Elvitigala T."/>
            <person name="Welsh E."/>
            <person name="Stockel J."/>
            <person name="Liberton M."/>
            <person name="Min H."/>
            <person name="Sherman L.A."/>
            <person name="Pakrasi H.B."/>
        </authorList>
    </citation>
    <scope>NUCLEOTIDE SEQUENCE [LARGE SCALE GENOMIC DNA]</scope>
    <source>
        <strain evidence="7">PCC 7822</strain>
        <plasmid evidence="7">Cy782201</plasmid>
    </source>
</reference>
<dbReference type="InterPro" id="IPR029439">
    <property type="entry name" value="Wzt_C"/>
</dbReference>
<dbReference type="InterPro" id="IPR050683">
    <property type="entry name" value="Bact_Polysacc_Export_ATP-bd"/>
</dbReference>
<dbReference type="Pfam" id="PF14524">
    <property type="entry name" value="Wzt_C"/>
    <property type="match status" value="1"/>
</dbReference>
<evidence type="ECO:0000256" key="4">
    <source>
        <dbReference type="ARBA" id="ARBA00022840"/>
    </source>
</evidence>
<dbReference type="AlphaFoldDB" id="E0UL18"/>
<dbReference type="CDD" id="cd10147">
    <property type="entry name" value="Wzt_C-like"/>
    <property type="match status" value="1"/>
</dbReference>
<dbReference type="Pfam" id="PF00005">
    <property type="entry name" value="ABC_tran"/>
    <property type="match status" value="1"/>
</dbReference>
<protein>
    <submittedName>
        <fullName evidence="6">ABC transporter related protein</fullName>
    </submittedName>
</protein>
<evidence type="ECO:0000256" key="1">
    <source>
        <dbReference type="ARBA" id="ARBA00005417"/>
    </source>
</evidence>
<dbReference type="CDD" id="cd03220">
    <property type="entry name" value="ABC_KpsT_Wzt"/>
    <property type="match status" value="1"/>
</dbReference>
<geneLocation type="plasmid" evidence="6 7">
    <name>Cy782201</name>
</geneLocation>
<sequence length="424" mass="47379">MSDIIIVDQVGKRYRRYHESKPRTIMEAALAGFRKLKAIEEFWALRHISFTVAPGEMVGIIGQNGAGKSTLLQLIGGVGRVDEGRIKIKGKIGALLDLGAGFSSDLTGRENVFVSGVVAGLTRGEVARRLDDIVAFAELEESIDNPVRTYSTGMMMRLAFATAIHTEPDILLIDEFLSVGDLAFQGKCLERIAHLKAQGCAIVLVSHSTDQVQELCDQVLWLRHGVAVAYGTPEVIIGQYVSEMRTETISRTPERPPQLTKSGLELRVNENRFGSLEVEITDVRLLPSAKIESGEPLFIEIDYLCSQALNNPIFGVTISREDHQVCFETSTASQQKLLTTIQGQGTIKLAIDRLDLIVGQYYIDVGIYESNWSYAYDYHWHVYYLTIEGMTSTQGFLNPPHVWKVETHEPPEFNKLVREKRYQS</sequence>